<dbReference type="AlphaFoldDB" id="A0AAW5IGJ5"/>
<feature type="transmembrane region" description="Helical" evidence="1">
    <location>
        <begin position="29"/>
        <end position="52"/>
    </location>
</feature>
<feature type="transmembrane region" description="Helical" evidence="1">
    <location>
        <begin position="170"/>
        <end position="189"/>
    </location>
</feature>
<evidence type="ECO:0000313" key="3">
    <source>
        <dbReference type="Proteomes" id="UP001205531"/>
    </source>
</evidence>
<feature type="transmembrane region" description="Helical" evidence="1">
    <location>
        <begin position="73"/>
        <end position="90"/>
    </location>
</feature>
<feature type="transmembrane region" description="Helical" evidence="1">
    <location>
        <begin position="201"/>
        <end position="230"/>
    </location>
</feature>
<name>A0AAW5IGJ5_9BACT</name>
<evidence type="ECO:0000256" key="1">
    <source>
        <dbReference type="SAM" id="Phobius"/>
    </source>
</evidence>
<feature type="transmembrane region" description="Helical" evidence="1">
    <location>
        <begin position="117"/>
        <end position="137"/>
    </location>
</feature>
<sequence length="460" mass="52819">MQTAVIFVLVSSILPILHSIIKFFKGNDITIFDIGLLSVFLYLLFIPSYYYLSGNHYAESLIMSRTGLDALHIGLLYTYLFYFIDCFFIQSKGFNTSLFNISHQFRKFHDNFVYIKYKHALILFIFVTLHLMAVVFIENKDGRDLTDTNVENIFTKESTIQERINDKLKTIYGVFFIPTLIGCISIVKSSKNQKLRNVVKILFLMICLCCLLGSRTDMVATLIFAFLFLYSINRRKLKIIDAFKVICIMALIFGLFFPVYQVFRLARESQLSFNSDVSLVSVIQETINNIDKLGAFADSQSQTSARSLNVYQAITICLNNDTYSGWVMEKSLTNILPGFQTLGSNVEYVLAAKYAHSGADIADSNLLYGLADFGFLGIFTSSIYYIIPMILYSIFNRLFRNYNYCGFITLYLVSLLFRQMFNMECAPYWQVKNIFYVVLIGLIGNAIIFRLFNNGKIIKI</sequence>
<organism evidence="2 3">
    <name type="scientific">Segatella copri</name>
    <dbReference type="NCBI Taxonomy" id="165179"/>
    <lineage>
        <taxon>Bacteria</taxon>
        <taxon>Pseudomonadati</taxon>
        <taxon>Bacteroidota</taxon>
        <taxon>Bacteroidia</taxon>
        <taxon>Bacteroidales</taxon>
        <taxon>Prevotellaceae</taxon>
        <taxon>Segatella</taxon>
    </lineage>
</organism>
<protein>
    <submittedName>
        <fullName evidence="2">O-antigen polysaccharide polymerase Wzy</fullName>
    </submittedName>
</protein>
<reference evidence="2" key="1">
    <citation type="submission" date="2022-07" db="EMBL/GenBank/DDBJ databases">
        <title>Prevotella copri.</title>
        <authorList>
            <person name="Yang C."/>
        </authorList>
    </citation>
    <scope>NUCLEOTIDE SEQUENCE</scope>
    <source>
        <strain evidence="2">HF2107</strain>
    </source>
</reference>
<feature type="transmembrane region" description="Helical" evidence="1">
    <location>
        <begin position="433"/>
        <end position="452"/>
    </location>
</feature>
<comment type="caution">
    <text evidence="2">The sequence shown here is derived from an EMBL/GenBank/DDBJ whole genome shotgun (WGS) entry which is preliminary data.</text>
</comment>
<feature type="transmembrane region" description="Helical" evidence="1">
    <location>
        <begin position="373"/>
        <end position="395"/>
    </location>
</feature>
<dbReference type="EMBL" id="JANDWZ010000009">
    <property type="protein sequence ID" value="MCP9564149.1"/>
    <property type="molecule type" value="Genomic_DNA"/>
</dbReference>
<evidence type="ECO:0000313" key="2">
    <source>
        <dbReference type="EMBL" id="MCP9564149.1"/>
    </source>
</evidence>
<keyword evidence="1" id="KW-1133">Transmembrane helix</keyword>
<accession>A0AAW5IGJ5</accession>
<proteinExistence type="predicted"/>
<keyword evidence="1" id="KW-0472">Membrane</keyword>
<dbReference type="Proteomes" id="UP001205531">
    <property type="component" value="Unassembled WGS sequence"/>
</dbReference>
<keyword evidence="1" id="KW-0812">Transmembrane</keyword>
<gene>
    <name evidence="2" type="primary">wzy</name>
    <name evidence="2" type="ORF">NNC64_06140</name>
</gene>
<feature type="transmembrane region" description="Helical" evidence="1">
    <location>
        <begin position="402"/>
        <end position="421"/>
    </location>
</feature>
<feature type="transmembrane region" description="Helical" evidence="1">
    <location>
        <begin position="242"/>
        <end position="263"/>
    </location>
</feature>